<dbReference type="EMBL" id="JAFFZE010000005">
    <property type="protein sequence ID" value="MCT2582343.1"/>
    <property type="molecule type" value="Genomic_DNA"/>
</dbReference>
<protein>
    <recommendedName>
        <fullName evidence="3">ESX-1 secretion-associated protein</fullName>
    </recommendedName>
</protein>
<name>A0ABT2J3B2_9PSEU</name>
<gene>
    <name evidence="1" type="ORF">JT362_04305</name>
</gene>
<comment type="caution">
    <text evidence="1">The sequence shown here is derived from an EMBL/GenBank/DDBJ whole genome shotgun (WGS) entry which is preliminary data.</text>
</comment>
<evidence type="ECO:0008006" key="3">
    <source>
        <dbReference type="Google" id="ProtNLM"/>
    </source>
</evidence>
<evidence type="ECO:0000313" key="1">
    <source>
        <dbReference type="EMBL" id="MCT2582343.1"/>
    </source>
</evidence>
<reference evidence="1 2" key="1">
    <citation type="submission" date="2021-02" db="EMBL/GenBank/DDBJ databases">
        <title>Actinophytocola xerophila sp. nov., isolated from soil of cotton cropping field.</title>
        <authorList>
            <person name="Huang R."/>
            <person name="Chen X."/>
            <person name="Ge X."/>
            <person name="Liu W."/>
        </authorList>
    </citation>
    <scope>NUCLEOTIDE SEQUENCE [LARGE SCALE GENOMIC DNA]</scope>
    <source>
        <strain evidence="1 2">S1-96</strain>
    </source>
</reference>
<organism evidence="1 2">
    <name type="scientific">Actinophytocola gossypii</name>
    <dbReference type="NCBI Taxonomy" id="2812003"/>
    <lineage>
        <taxon>Bacteria</taxon>
        <taxon>Bacillati</taxon>
        <taxon>Actinomycetota</taxon>
        <taxon>Actinomycetes</taxon>
        <taxon>Pseudonocardiales</taxon>
        <taxon>Pseudonocardiaceae</taxon>
    </lineage>
</organism>
<proteinExistence type="predicted"/>
<sequence length="107" mass="10960">MSEYRIDPDELAERITALTALADETGALVASAGKLAEHLPMLGTAPPAQHSAARLSAAAGPDGLTGAVRAANAELDGFHRALRATADSYAATDATAETTLRTAEDRS</sequence>
<dbReference type="RefSeq" id="WP_260189699.1">
    <property type="nucleotide sequence ID" value="NZ_JAFFZE010000005.1"/>
</dbReference>
<keyword evidence="2" id="KW-1185">Reference proteome</keyword>
<dbReference type="Proteomes" id="UP001156441">
    <property type="component" value="Unassembled WGS sequence"/>
</dbReference>
<evidence type="ECO:0000313" key="2">
    <source>
        <dbReference type="Proteomes" id="UP001156441"/>
    </source>
</evidence>
<accession>A0ABT2J3B2</accession>